<feature type="compositionally biased region" description="Low complexity" evidence="8">
    <location>
        <begin position="96"/>
        <end position="112"/>
    </location>
</feature>
<dbReference type="PANTHER" id="PTHR11586">
    <property type="entry name" value="TRNA-AMINOACYLATION COFACTOR ARC1 FAMILY MEMBER"/>
    <property type="match status" value="1"/>
</dbReference>
<dbReference type="GO" id="GO:0005737">
    <property type="term" value="C:cytoplasm"/>
    <property type="evidence" value="ECO:0007669"/>
    <property type="project" value="UniProtKB-SubCell"/>
</dbReference>
<sequence length="312" mass="34166">CYFSAVKLLSRLEALQSKIRTLRSLATPEAIQFVEDQLRHENGALELKIEHIRQNIVNKELVFGVFQYRIPARKAPEAVSGEPGESLEPKLSANQEAVTETTTPAPKAATVKTKTKLERGGEGKGVTKRVANGNAQSRTDGEGPVDVGRLDMRVGRIVEVERHPNADSLYVEKVDLGEGRLRTVVSGLVKFVPIEALQNRVGIFLCNLKPVKMRDVESEAMLMCASAPESDGVEPLTIDSDSVALGDSVVVPGYTHNPDDQLKPKKKVFEQVKPDLRVNENGFATYKGACWTLKNTPTAFIKAEKLRGVPIA</sequence>
<reference evidence="10" key="1">
    <citation type="submission" date="2019-05" db="EMBL/GenBank/DDBJ databases">
        <title>Annotation for the trematode Fasciolopsis buski.</title>
        <authorList>
            <person name="Choi Y.-J."/>
        </authorList>
    </citation>
    <scope>NUCLEOTIDE SEQUENCE</scope>
    <source>
        <strain evidence="10">HT</strain>
        <tissue evidence="10">Whole worm</tissue>
    </source>
</reference>
<dbReference type="OrthoDB" id="197206at2759"/>
<accession>A0A8E0RS70</accession>
<keyword evidence="5" id="KW-0648">Protein biosynthesis</keyword>
<keyword evidence="2" id="KW-0963">Cytoplasm</keyword>
<evidence type="ECO:0000259" key="9">
    <source>
        <dbReference type="PROSITE" id="PS50886"/>
    </source>
</evidence>
<evidence type="ECO:0000256" key="6">
    <source>
        <dbReference type="PROSITE-ProRule" id="PRU00209"/>
    </source>
</evidence>
<evidence type="ECO:0000256" key="5">
    <source>
        <dbReference type="ARBA" id="ARBA00022917"/>
    </source>
</evidence>
<dbReference type="InterPro" id="IPR051270">
    <property type="entry name" value="Tyrosine-tRNA_ligase_regulator"/>
</dbReference>
<dbReference type="PANTHER" id="PTHR11586:SF33">
    <property type="entry name" value="AMINOACYL TRNA SYNTHASE COMPLEX-INTERACTING MULTIFUNCTIONAL PROTEIN 1"/>
    <property type="match status" value="1"/>
</dbReference>
<dbReference type="EMBL" id="LUCM01008811">
    <property type="protein sequence ID" value="KAA0187880.1"/>
    <property type="molecule type" value="Genomic_DNA"/>
</dbReference>
<feature type="non-terminal residue" evidence="10">
    <location>
        <position position="312"/>
    </location>
</feature>
<dbReference type="Gene3D" id="2.40.50.140">
    <property type="entry name" value="Nucleic acid-binding proteins"/>
    <property type="match status" value="1"/>
</dbReference>
<feature type="region of interest" description="Disordered" evidence="8">
    <location>
        <begin position="74"/>
        <end position="128"/>
    </location>
</feature>
<keyword evidence="7" id="KW-0175">Coiled coil</keyword>
<dbReference type="InterPro" id="IPR012340">
    <property type="entry name" value="NA-bd_OB-fold"/>
</dbReference>
<comment type="subcellular location">
    <subcellularLocation>
        <location evidence="1">Cytoplasm</location>
    </subcellularLocation>
</comment>
<evidence type="ECO:0000256" key="3">
    <source>
        <dbReference type="ARBA" id="ARBA00022555"/>
    </source>
</evidence>
<keyword evidence="3 6" id="KW-0820">tRNA-binding</keyword>
<comment type="caution">
    <text evidence="10">The sequence shown here is derived from an EMBL/GenBank/DDBJ whole genome shotgun (WGS) entry which is preliminary data.</text>
</comment>
<evidence type="ECO:0000256" key="1">
    <source>
        <dbReference type="ARBA" id="ARBA00004496"/>
    </source>
</evidence>
<keyword evidence="4 6" id="KW-0694">RNA-binding</keyword>
<organism evidence="10 11">
    <name type="scientific">Fasciolopsis buskii</name>
    <dbReference type="NCBI Taxonomy" id="27845"/>
    <lineage>
        <taxon>Eukaryota</taxon>
        <taxon>Metazoa</taxon>
        <taxon>Spiralia</taxon>
        <taxon>Lophotrochozoa</taxon>
        <taxon>Platyhelminthes</taxon>
        <taxon>Trematoda</taxon>
        <taxon>Digenea</taxon>
        <taxon>Plagiorchiida</taxon>
        <taxon>Echinostomata</taxon>
        <taxon>Echinostomatoidea</taxon>
        <taxon>Fasciolidae</taxon>
        <taxon>Fasciolopsis</taxon>
    </lineage>
</organism>
<dbReference type="Pfam" id="PF01588">
    <property type="entry name" value="tRNA_bind"/>
    <property type="match status" value="1"/>
</dbReference>
<dbReference type="FunFam" id="2.40.50.140:FF:000047">
    <property type="entry name" value="tyrosine--tRNA ligase, cytoplasmic isoform X2"/>
    <property type="match status" value="1"/>
</dbReference>
<evidence type="ECO:0000256" key="8">
    <source>
        <dbReference type="SAM" id="MobiDB-lite"/>
    </source>
</evidence>
<feature type="coiled-coil region" evidence="7">
    <location>
        <begin position="5"/>
        <end position="55"/>
    </location>
</feature>
<evidence type="ECO:0000313" key="11">
    <source>
        <dbReference type="Proteomes" id="UP000728185"/>
    </source>
</evidence>
<dbReference type="GO" id="GO:0006412">
    <property type="term" value="P:translation"/>
    <property type="evidence" value="ECO:0007669"/>
    <property type="project" value="UniProtKB-KW"/>
</dbReference>
<keyword evidence="11" id="KW-1185">Reference proteome</keyword>
<protein>
    <submittedName>
        <fullName evidence="10">Aminoacyl tRNA synthase complex interacting</fullName>
    </submittedName>
</protein>
<evidence type="ECO:0000256" key="7">
    <source>
        <dbReference type="SAM" id="Coils"/>
    </source>
</evidence>
<dbReference type="GO" id="GO:0000049">
    <property type="term" value="F:tRNA binding"/>
    <property type="evidence" value="ECO:0007669"/>
    <property type="project" value="UniProtKB-UniRule"/>
</dbReference>
<evidence type="ECO:0000313" key="10">
    <source>
        <dbReference type="EMBL" id="KAA0187880.1"/>
    </source>
</evidence>
<dbReference type="SUPFAM" id="SSF50249">
    <property type="entry name" value="Nucleic acid-binding proteins"/>
    <property type="match status" value="1"/>
</dbReference>
<dbReference type="InterPro" id="IPR002547">
    <property type="entry name" value="tRNA-bd_dom"/>
</dbReference>
<evidence type="ECO:0000256" key="4">
    <source>
        <dbReference type="ARBA" id="ARBA00022884"/>
    </source>
</evidence>
<dbReference type="AlphaFoldDB" id="A0A8E0RS70"/>
<dbReference type="Proteomes" id="UP000728185">
    <property type="component" value="Unassembled WGS sequence"/>
</dbReference>
<feature type="domain" description="TRNA-binding" evidence="9">
    <location>
        <begin position="146"/>
        <end position="250"/>
    </location>
</feature>
<dbReference type="PROSITE" id="PS50886">
    <property type="entry name" value="TRBD"/>
    <property type="match status" value="1"/>
</dbReference>
<dbReference type="CDD" id="cd02799">
    <property type="entry name" value="tRNA_bind_EMAP-II_like"/>
    <property type="match status" value="1"/>
</dbReference>
<evidence type="ECO:0000256" key="2">
    <source>
        <dbReference type="ARBA" id="ARBA00022490"/>
    </source>
</evidence>
<proteinExistence type="predicted"/>
<name>A0A8E0RS70_9TREM</name>
<gene>
    <name evidence="10" type="ORF">FBUS_06628</name>
</gene>